<evidence type="ECO:0000313" key="4">
    <source>
        <dbReference type="Proteomes" id="UP000234935"/>
    </source>
</evidence>
<evidence type="ECO:0000259" key="2">
    <source>
        <dbReference type="Pfam" id="PF11795"/>
    </source>
</evidence>
<keyword evidence="4" id="KW-1185">Reference proteome</keyword>
<sequence>MGGGTAHPQGTATPDDLRRWVARTVEREMFAVDDPWPRTKAVQWPKEAMLVSDVNAVHDANNALKDFAARYGCDVTFTARRLGARVMLIDHVTVPDEQAALAIAGGRLRHARERVLARAAQIEQTCGVAPEVAMRAVQRLGDETDVDFALFTAAAAWFGAHDNVVAAMTAREVPLEGFSAKWLGGARSRRRAAICTVLGVDALLLRERPEELRYRYLDPAAAGAPDRIAVTPQREPEHSVRRAIIVENKDTYQAMPAFADALCVFGSGFAAVRAARLLPFLADCDVVYWGDLDAVGFEILAAVRASGVDCMSILMDRATYTRYMRFGTRLDAHSRAIGACEPLAASAMRLDDDEYALYCALCTPGEMEVPRIEQERIPIACAVEALWSIGW</sequence>
<evidence type="ECO:0000259" key="1">
    <source>
        <dbReference type="Pfam" id="PF09983"/>
    </source>
</evidence>
<dbReference type="Pfam" id="PF11795">
    <property type="entry name" value="DUF3322"/>
    <property type="match status" value="1"/>
</dbReference>
<dbReference type="RefSeq" id="WP_243390015.1">
    <property type="nucleotide sequence ID" value="NZ_NMYC01000001.1"/>
</dbReference>
<dbReference type="InterPro" id="IPR014544">
    <property type="entry name" value="UCP028408"/>
</dbReference>
<dbReference type="EMBL" id="NMYC01000001">
    <property type="protein sequence ID" value="PLS27936.1"/>
    <property type="molecule type" value="Genomic_DNA"/>
</dbReference>
<feature type="domain" description="Wadjet protein JetD C-terminal" evidence="1">
    <location>
        <begin position="205"/>
        <end position="386"/>
    </location>
</feature>
<organism evidence="3 4">
    <name type="scientific">Bifidobacterium anseris</name>
    <dbReference type="NCBI Taxonomy" id="2020963"/>
    <lineage>
        <taxon>Bacteria</taxon>
        <taxon>Bacillati</taxon>
        <taxon>Actinomycetota</taxon>
        <taxon>Actinomycetes</taxon>
        <taxon>Bifidobacteriales</taxon>
        <taxon>Bifidobacteriaceae</taxon>
        <taxon>Bifidobacterium</taxon>
    </lineage>
</organism>
<dbReference type="PIRSF" id="PIRSF028408">
    <property type="entry name" value="UCP028408"/>
    <property type="match status" value="1"/>
</dbReference>
<gene>
    <name evidence="3" type="ORF">CGZ88_0098</name>
</gene>
<dbReference type="Proteomes" id="UP000234935">
    <property type="component" value="Unassembled WGS sequence"/>
</dbReference>
<comment type="caution">
    <text evidence="3">The sequence shown here is derived from an EMBL/GenBank/DDBJ whole genome shotgun (WGS) entry which is preliminary data.</text>
</comment>
<name>A0A2N5J143_9BIFI</name>
<feature type="domain" description="DUF3322" evidence="2">
    <location>
        <begin position="18"/>
        <end position="192"/>
    </location>
</feature>
<dbReference type="AlphaFoldDB" id="A0A2N5J143"/>
<evidence type="ECO:0008006" key="5">
    <source>
        <dbReference type="Google" id="ProtNLM"/>
    </source>
</evidence>
<dbReference type="Pfam" id="PF09983">
    <property type="entry name" value="JetD_C"/>
    <property type="match status" value="1"/>
</dbReference>
<accession>A0A2N5J143</accession>
<protein>
    <recommendedName>
        <fullName evidence="5">Wadjet protein JetD C-terminal domain-containing protein</fullName>
    </recommendedName>
</protein>
<reference evidence="3 4" key="1">
    <citation type="submission" date="2017-07" db="EMBL/GenBank/DDBJ databases">
        <title>Bifidobacterium novel species.</title>
        <authorList>
            <person name="Lugli G.A."/>
            <person name="Milani C."/>
            <person name="Duranti S."/>
            <person name="Mangifesta M."/>
        </authorList>
    </citation>
    <scope>NUCLEOTIDE SEQUENCE [LARGE SCALE GENOMIC DNA]</scope>
    <source>
        <strain evidence="4">Goo31D</strain>
    </source>
</reference>
<evidence type="ECO:0000313" key="3">
    <source>
        <dbReference type="EMBL" id="PLS27936.1"/>
    </source>
</evidence>
<dbReference type="InterPro" id="IPR024534">
    <property type="entry name" value="JetD_C"/>
</dbReference>
<proteinExistence type="predicted"/>
<dbReference type="InterPro" id="IPR024537">
    <property type="entry name" value="DUF3322"/>
</dbReference>